<keyword evidence="2" id="KW-1185">Reference proteome</keyword>
<dbReference type="AlphaFoldDB" id="A0A1J8RA82"/>
<dbReference type="OrthoDB" id="1470350at2759"/>
<dbReference type="GO" id="GO:0020037">
    <property type="term" value="F:heme binding"/>
    <property type="evidence" value="ECO:0007669"/>
    <property type="project" value="InterPro"/>
</dbReference>
<comment type="caution">
    <text evidence="1">The sequence shown here is derived from an EMBL/GenBank/DDBJ whole genome shotgun (WGS) entry which is preliminary data.</text>
</comment>
<dbReference type="GO" id="GO:0016705">
    <property type="term" value="F:oxidoreductase activity, acting on paired donors, with incorporation or reduction of molecular oxygen"/>
    <property type="evidence" value="ECO:0007669"/>
    <property type="project" value="InterPro"/>
</dbReference>
<proteinExistence type="predicted"/>
<accession>A0A1J8RA82</accession>
<dbReference type="GO" id="GO:0004497">
    <property type="term" value="F:monooxygenase activity"/>
    <property type="evidence" value="ECO:0007669"/>
    <property type="project" value="InterPro"/>
</dbReference>
<dbReference type="STRING" id="180088.A0A1J8RA82"/>
<dbReference type="SUPFAM" id="SSF48264">
    <property type="entry name" value="Cytochrome P450"/>
    <property type="match status" value="1"/>
</dbReference>
<dbReference type="InterPro" id="IPR036396">
    <property type="entry name" value="Cyt_P450_sf"/>
</dbReference>
<dbReference type="Proteomes" id="UP000183567">
    <property type="component" value="Unassembled WGS sequence"/>
</dbReference>
<name>A0A1J8RA82_9AGAM</name>
<evidence type="ECO:0008006" key="3">
    <source>
        <dbReference type="Google" id="ProtNLM"/>
    </source>
</evidence>
<evidence type="ECO:0000313" key="2">
    <source>
        <dbReference type="Proteomes" id="UP000183567"/>
    </source>
</evidence>
<gene>
    <name evidence="1" type="ORF">AZE42_11162</name>
</gene>
<evidence type="ECO:0000313" key="1">
    <source>
        <dbReference type="EMBL" id="OJA18658.1"/>
    </source>
</evidence>
<dbReference type="Gene3D" id="1.10.630.10">
    <property type="entry name" value="Cytochrome P450"/>
    <property type="match status" value="1"/>
</dbReference>
<organism evidence="1 2">
    <name type="scientific">Rhizopogon vesiculosus</name>
    <dbReference type="NCBI Taxonomy" id="180088"/>
    <lineage>
        <taxon>Eukaryota</taxon>
        <taxon>Fungi</taxon>
        <taxon>Dikarya</taxon>
        <taxon>Basidiomycota</taxon>
        <taxon>Agaricomycotina</taxon>
        <taxon>Agaricomycetes</taxon>
        <taxon>Agaricomycetidae</taxon>
        <taxon>Boletales</taxon>
        <taxon>Suillineae</taxon>
        <taxon>Rhizopogonaceae</taxon>
        <taxon>Rhizopogon</taxon>
    </lineage>
</organism>
<sequence>MRNIYIADVQAIKDIIWSRGLFQKPLSQYAVLKVFGGNIVTSEGDEWKCYRKVVARAFSERSNRLVLDATTQIMLELFDTVWTGKNEVVIDHAVDLTLPMALFVIGAVTSECLSMLSTSKALVVIYPGKMTP</sequence>
<protein>
    <recommendedName>
        <fullName evidence="3">Cytochrome P450</fullName>
    </recommendedName>
</protein>
<reference evidence="1 2" key="1">
    <citation type="submission" date="2016-03" db="EMBL/GenBank/DDBJ databases">
        <title>Comparative genomics of the ectomycorrhizal sister species Rhizopogon vinicolor and Rhizopogon vesiculosus (Basidiomycota: Boletales) reveals a divergence of the mating type B locus.</title>
        <authorList>
            <person name="Mujic A.B."/>
            <person name="Kuo A."/>
            <person name="Tritt A."/>
            <person name="Lipzen A."/>
            <person name="Chen C."/>
            <person name="Johnson J."/>
            <person name="Sharma A."/>
            <person name="Barry K."/>
            <person name="Grigoriev I.V."/>
            <person name="Spatafora J.W."/>
        </authorList>
    </citation>
    <scope>NUCLEOTIDE SEQUENCE [LARGE SCALE GENOMIC DNA]</scope>
    <source>
        <strain evidence="1 2">AM-OR11-056</strain>
    </source>
</reference>
<dbReference type="EMBL" id="LVVM01001370">
    <property type="protein sequence ID" value="OJA18658.1"/>
    <property type="molecule type" value="Genomic_DNA"/>
</dbReference>
<dbReference type="GO" id="GO:0005506">
    <property type="term" value="F:iron ion binding"/>
    <property type="evidence" value="ECO:0007669"/>
    <property type="project" value="InterPro"/>
</dbReference>